<name>A0A914DGI3_9BILA</name>
<evidence type="ECO:0000313" key="3">
    <source>
        <dbReference type="WBParaSite" id="ACRNAN_scaffold24535.g17928.t1"/>
    </source>
</evidence>
<dbReference type="Proteomes" id="UP000887540">
    <property type="component" value="Unplaced"/>
</dbReference>
<evidence type="ECO:0000259" key="1">
    <source>
        <dbReference type="Pfam" id="PF07679"/>
    </source>
</evidence>
<organism evidence="2 3">
    <name type="scientific">Acrobeloides nanus</name>
    <dbReference type="NCBI Taxonomy" id="290746"/>
    <lineage>
        <taxon>Eukaryota</taxon>
        <taxon>Metazoa</taxon>
        <taxon>Ecdysozoa</taxon>
        <taxon>Nematoda</taxon>
        <taxon>Chromadorea</taxon>
        <taxon>Rhabditida</taxon>
        <taxon>Tylenchina</taxon>
        <taxon>Cephalobomorpha</taxon>
        <taxon>Cephaloboidea</taxon>
        <taxon>Cephalobidae</taxon>
        <taxon>Acrobeloides</taxon>
    </lineage>
</organism>
<protein>
    <recommendedName>
        <fullName evidence="1">Immunoglobulin I-set domain-containing protein</fullName>
    </recommendedName>
</protein>
<dbReference type="Pfam" id="PF07679">
    <property type="entry name" value="I-set"/>
    <property type="match status" value="1"/>
</dbReference>
<dbReference type="InterPro" id="IPR013098">
    <property type="entry name" value="Ig_I-set"/>
</dbReference>
<reference evidence="3" key="1">
    <citation type="submission" date="2022-11" db="UniProtKB">
        <authorList>
            <consortium name="WormBaseParasite"/>
        </authorList>
    </citation>
    <scope>IDENTIFICATION</scope>
</reference>
<dbReference type="SUPFAM" id="SSF48726">
    <property type="entry name" value="Immunoglobulin"/>
    <property type="match status" value="1"/>
</dbReference>
<keyword evidence="2" id="KW-1185">Reference proteome</keyword>
<accession>A0A914DGI3</accession>
<sequence length="91" mass="10213">MVGSPKALETPTSPHRVKSPFDDYPIFLQALPAITVIQGEHKMVVVVQTKEPGTFRWFANGEELTSSNEHQIINEDYKSTLIIRCKVLSNS</sequence>
<dbReference type="AlphaFoldDB" id="A0A914DGI3"/>
<dbReference type="Gene3D" id="2.60.40.10">
    <property type="entry name" value="Immunoglobulins"/>
    <property type="match status" value="1"/>
</dbReference>
<dbReference type="InterPro" id="IPR013783">
    <property type="entry name" value="Ig-like_fold"/>
</dbReference>
<feature type="domain" description="Immunoglobulin I-set" evidence="1">
    <location>
        <begin position="26"/>
        <end position="84"/>
    </location>
</feature>
<proteinExistence type="predicted"/>
<dbReference type="WBParaSite" id="ACRNAN_scaffold24535.g17928.t1">
    <property type="protein sequence ID" value="ACRNAN_scaffold24535.g17928.t1"/>
    <property type="gene ID" value="ACRNAN_scaffold24535.g17928"/>
</dbReference>
<dbReference type="InterPro" id="IPR036179">
    <property type="entry name" value="Ig-like_dom_sf"/>
</dbReference>
<evidence type="ECO:0000313" key="2">
    <source>
        <dbReference type="Proteomes" id="UP000887540"/>
    </source>
</evidence>